<gene>
    <name evidence="1" type="ORF">LAESUDRAFT_727663</name>
</gene>
<proteinExistence type="predicted"/>
<sequence>MFDSVAAFFSKSLDRPDHSTLWGRAVETAKGATHAAADYLSEPKDSTDLTQKAGKIFHNLKESITNVDVDDLFGKVKDSTLKDRNMPDLNDWREKGATFVDSAREAGTRVLSDSAAHLRQFVKHPSFDSYLLRIRGFGNWCSEHRIQAVIIALVILNPSLLFLPVKLLLRLLGFGRQGPVRGHFAPNAQRQLYGGRVPKNGWFARSQAAAMRPQPEESRSLLWAAIKTALLVSAVAYMIPHQ</sequence>
<protein>
    <submittedName>
        <fullName evidence="1">Uncharacterized protein</fullName>
    </submittedName>
</protein>
<dbReference type="GeneID" id="63826297"/>
<dbReference type="AlphaFoldDB" id="A0A165DFU6"/>
<name>A0A165DFU6_9APHY</name>
<dbReference type="Gene3D" id="6.10.110.10">
    <property type="match status" value="1"/>
</dbReference>
<organism evidence="1 2">
    <name type="scientific">Laetiporus sulphureus 93-53</name>
    <dbReference type="NCBI Taxonomy" id="1314785"/>
    <lineage>
        <taxon>Eukaryota</taxon>
        <taxon>Fungi</taxon>
        <taxon>Dikarya</taxon>
        <taxon>Basidiomycota</taxon>
        <taxon>Agaricomycotina</taxon>
        <taxon>Agaricomycetes</taxon>
        <taxon>Polyporales</taxon>
        <taxon>Laetiporus</taxon>
    </lineage>
</organism>
<dbReference type="InterPro" id="IPR038213">
    <property type="entry name" value="IFI6/IFI27-like_sf"/>
</dbReference>
<dbReference type="EMBL" id="KV427634">
    <property type="protein sequence ID" value="KZT04800.1"/>
    <property type="molecule type" value="Genomic_DNA"/>
</dbReference>
<keyword evidence="2" id="KW-1185">Reference proteome</keyword>
<dbReference type="Proteomes" id="UP000076871">
    <property type="component" value="Unassembled WGS sequence"/>
</dbReference>
<accession>A0A165DFU6</accession>
<evidence type="ECO:0000313" key="1">
    <source>
        <dbReference type="EMBL" id="KZT04800.1"/>
    </source>
</evidence>
<reference evidence="1 2" key="1">
    <citation type="journal article" date="2016" name="Mol. Biol. Evol.">
        <title>Comparative Genomics of Early-Diverging Mushroom-Forming Fungi Provides Insights into the Origins of Lignocellulose Decay Capabilities.</title>
        <authorList>
            <person name="Nagy L.G."/>
            <person name="Riley R."/>
            <person name="Tritt A."/>
            <person name="Adam C."/>
            <person name="Daum C."/>
            <person name="Floudas D."/>
            <person name="Sun H."/>
            <person name="Yadav J.S."/>
            <person name="Pangilinan J."/>
            <person name="Larsson K.H."/>
            <person name="Matsuura K."/>
            <person name="Barry K."/>
            <person name="Labutti K."/>
            <person name="Kuo R."/>
            <person name="Ohm R.A."/>
            <person name="Bhattacharya S.S."/>
            <person name="Shirouzu T."/>
            <person name="Yoshinaga Y."/>
            <person name="Martin F.M."/>
            <person name="Grigoriev I.V."/>
            <person name="Hibbett D.S."/>
        </authorList>
    </citation>
    <scope>NUCLEOTIDE SEQUENCE [LARGE SCALE GENOMIC DNA]</scope>
    <source>
        <strain evidence="1 2">93-53</strain>
    </source>
</reference>
<evidence type="ECO:0000313" key="2">
    <source>
        <dbReference type="Proteomes" id="UP000076871"/>
    </source>
</evidence>
<dbReference type="RefSeq" id="XP_040762540.1">
    <property type="nucleotide sequence ID" value="XM_040909268.1"/>
</dbReference>
<dbReference type="InParanoid" id="A0A165DFU6"/>